<accession>A0AAW1PFZ2</accession>
<keyword evidence="5" id="KW-0408">Iron</keyword>
<comment type="caution">
    <text evidence="8">The sequence shown here is derived from an EMBL/GenBank/DDBJ whole genome shotgun (WGS) entry which is preliminary data.</text>
</comment>
<evidence type="ECO:0000256" key="2">
    <source>
        <dbReference type="ARBA" id="ARBA00006787"/>
    </source>
</evidence>
<dbReference type="InterPro" id="IPR004294">
    <property type="entry name" value="Carotenoid_Oase"/>
</dbReference>
<evidence type="ECO:0000256" key="3">
    <source>
        <dbReference type="ARBA" id="ARBA00022723"/>
    </source>
</evidence>
<dbReference type="EMBL" id="JALJOR010000011">
    <property type="protein sequence ID" value="KAK9808770.1"/>
    <property type="molecule type" value="Genomic_DNA"/>
</dbReference>
<dbReference type="Proteomes" id="UP001489004">
    <property type="component" value="Unassembled WGS sequence"/>
</dbReference>
<evidence type="ECO:0000256" key="5">
    <source>
        <dbReference type="ARBA" id="ARBA00023004"/>
    </source>
</evidence>
<evidence type="ECO:0000256" key="4">
    <source>
        <dbReference type="ARBA" id="ARBA00023002"/>
    </source>
</evidence>
<proteinExistence type="inferred from homology"/>
<reference evidence="8 9" key="1">
    <citation type="journal article" date="2024" name="Nat. Commun.">
        <title>Phylogenomics reveals the evolutionary origins of lichenization in chlorophyte algae.</title>
        <authorList>
            <person name="Puginier C."/>
            <person name="Libourel C."/>
            <person name="Otte J."/>
            <person name="Skaloud P."/>
            <person name="Haon M."/>
            <person name="Grisel S."/>
            <person name="Petersen M."/>
            <person name="Berrin J.G."/>
            <person name="Delaux P.M."/>
            <person name="Dal Grande F."/>
            <person name="Keller J."/>
        </authorList>
    </citation>
    <scope>NUCLEOTIDE SEQUENCE [LARGE SCALE GENOMIC DNA]</scope>
    <source>
        <strain evidence="8 9">SAG 2043</strain>
    </source>
</reference>
<dbReference type="GO" id="GO:0016121">
    <property type="term" value="P:carotene catabolic process"/>
    <property type="evidence" value="ECO:0007669"/>
    <property type="project" value="TreeGrafter"/>
</dbReference>
<evidence type="ECO:0000256" key="6">
    <source>
        <dbReference type="ARBA" id="ARBA00039084"/>
    </source>
</evidence>
<evidence type="ECO:0000313" key="8">
    <source>
        <dbReference type="EMBL" id="KAK9808770.1"/>
    </source>
</evidence>
<organism evidence="8 9">
    <name type="scientific">[Myrmecia] bisecta</name>
    <dbReference type="NCBI Taxonomy" id="41462"/>
    <lineage>
        <taxon>Eukaryota</taxon>
        <taxon>Viridiplantae</taxon>
        <taxon>Chlorophyta</taxon>
        <taxon>core chlorophytes</taxon>
        <taxon>Trebouxiophyceae</taxon>
        <taxon>Trebouxiales</taxon>
        <taxon>Trebouxiaceae</taxon>
        <taxon>Myrmecia</taxon>
    </lineage>
</organism>
<comment type="catalytic activity">
    <reaction evidence="7">
        <text>all-trans-zeaxanthin + 2 O2 = 4,9-dimethyldodeca-2,4,6,8,10-pentaenedial + 2 (3R)-hydroxy-beta-ionone</text>
        <dbReference type="Rhea" id="RHEA:26393"/>
        <dbReference type="ChEBI" id="CHEBI:15379"/>
        <dbReference type="ChEBI" id="CHEBI:27547"/>
        <dbReference type="ChEBI" id="CHEBI:53171"/>
        <dbReference type="ChEBI" id="CHEBI:53173"/>
        <dbReference type="EC" id="1.14.99.n4"/>
    </reaction>
</comment>
<keyword evidence="3" id="KW-0479">Metal-binding</keyword>
<evidence type="ECO:0000256" key="1">
    <source>
        <dbReference type="ARBA" id="ARBA00001954"/>
    </source>
</evidence>
<dbReference type="PANTHER" id="PTHR10543">
    <property type="entry name" value="BETA-CAROTENE DIOXYGENASE"/>
    <property type="match status" value="1"/>
</dbReference>
<keyword evidence="9" id="KW-1185">Reference proteome</keyword>
<protein>
    <recommendedName>
        <fullName evidence="6">carotenoid 9,10-dioxygenase</fullName>
        <ecNumber evidence="6">1.14.99.n4</ecNumber>
    </recommendedName>
</protein>
<dbReference type="AlphaFoldDB" id="A0AAW1PFZ2"/>
<evidence type="ECO:0000313" key="9">
    <source>
        <dbReference type="Proteomes" id="UP001489004"/>
    </source>
</evidence>
<dbReference type="GO" id="GO:0046872">
    <property type="term" value="F:metal ion binding"/>
    <property type="evidence" value="ECO:0007669"/>
    <property type="project" value="UniProtKB-KW"/>
</dbReference>
<evidence type="ECO:0000256" key="7">
    <source>
        <dbReference type="ARBA" id="ARBA00048709"/>
    </source>
</evidence>
<dbReference type="PANTHER" id="PTHR10543:SF89">
    <property type="entry name" value="CAROTENOID 9,10(9',10')-CLEAVAGE DIOXYGENASE 1"/>
    <property type="match status" value="1"/>
</dbReference>
<keyword evidence="4" id="KW-0560">Oxidoreductase</keyword>
<name>A0AAW1PFZ2_9CHLO</name>
<comment type="cofactor">
    <cofactor evidence="1">
        <name>Fe(2+)</name>
        <dbReference type="ChEBI" id="CHEBI:29033"/>
    </cofactor>
</comment>
<dbReference type="EC" id="1.14.99.n4" evidence="6"/>
<dbReference type="Pfam" id="PF03055">
    <property type="entry name" value="RPE65"/>
    <property type="match status" value="1"/>
</dbReference>
<comment type="similarity">
    <text evidence="2">Belongs to the carotenoid oxygenase family.</text>
</comment>
<sequence length="133" mass="14959">MTQSGQPVGKQRFCEPSKSQYEEKEYWITEDRIDGEIPKELRGTLLRNGPGLLEVGGHKLPQPFDGDGLVCSFAFNQSKCYFQSRFVRTEAFVKEQEAHRMLYRGAFTVGGIGGGWFNPFDFSLASALLPCAR</sequence>
<gene>
    <name evidence="8" type="ORF">WJX72_003249</name>
</gene>
<dbReference type="GO" id="GO:0010436">
    <property type="term" value="F:carotenoid dioxygenase activity"/>
    <property type="evidence" value="ECO:0007669"/>
    <property type="project" value="TreeGrafter"/>
</dbReference>